<comment type="subunit">
    <text evidence="13">Homodimer which binds Holliday junction (HJ) DNA. The HJ becomes 2-fold symmetrical on binding to RuvC with unstacked arms; it has a different conformation from HJ DNA in complex with RuvA. In the full resolvosome a probable DNA-RuvA(4)-RuvB(12)-RuvC(2) complex forms which resolves the HJ.</text>
</comment>
<comment type="function">
    <text evidence="13">The RuvA-RuvB-RuvC complex processes Holliday junction (HJ) DNA during genetic recombination and DNA repair. Endonuclease that resolves HJ intermediates. Cleaves cruciform DNA by making single-stranded nicks across the HJ at symmetrical positions within the homologous arms, yielding a 5'-phosphate and a 3'-hydroxyl group; requires a central core of homology in the junction. The consensus cleavage sequence is 5'-(A/T)TT(C/G)-3'. Cleavage occurs on the 3'-side of the TT dinucleotide at the point of strand exchange. HJ branch migration catalyzed by RuvA-RuvB allows RuvC to scan DNA until it finds its consensus sequence, where it cleaves and resolves the cruciform DNA.</text>
</comment>
<keyword evidence="2 13" id="KW-0963">Cytoplasm</keyword>
<dbReference type="InterPro" id="IPR036397">
    <property type="entry name" value="RNaseH_sf"/>
</dbReference>
<reference evidence="15 16" key="1">
    <citation type="journal article" date="2016" name="Nat. Commun.">
        <title>Thousands of microbial genomes shed light on interconnected biogeochemical processes in an aquifer system.</title>
        <authorList>
            <person name="Anantharaman K."/>
            <person name="Brown C.T."/>
            <person name="Hug L.A."/>
            <person name="Sharon I."/>
            <person name="Castelle C.J."/>
            <person name="Probst A.J."/>
            <person name="Thomas B.C."/>
            <person name="Singh A."/>
            <person name="Wilkins M.J."/>
            <person name="Karaoz U."/>
            <person name="Brodie E.L."/>
            <person name="Williams K.H."/>
            <person name="Hubbard S.S."/>
            <person name="Banfield J.F."/>
        </authorList>
    </citation>
    <scope>NUCLEOTIDE SEQUENCE [LARGE SCALE GENOMIC DNA]</scope>
</reference>
<comment type="subcellular location">
    <subcellularLocation>
        <location evidence="13">Cytoplasm</location>
    </subcellularLocation>
</comment>
<dbReference type="PANTHER" id="PTHR30194">
    <property type="entry name" value="CROSSOVER JUNCTION ENDODEOXYRIBONUCLEASE RUVC"/>
    <property type="match status" value="1"/>
</dbReference>
<dbReference type="FunFam" id="3.30.420.10:FF:000002">
    <property type="entry name" value="Crossover junction endodeoxyribonuclease RuvC"/>
    <property type="match status" value="1"/>
</dbReference>
<evidence type="ECO:0000256" key="1">
    <source>
        <dbReference type="ARBA" id="ARBA00009518"/>
    </source>
</evidence>
<organism evidence="15 16">
    <name type="scientific">Candidatus Giovannonibacteria bacterium RIFCSPHIGHO2_01_FULL_45_23</name>
    <dbReference type="NCBI Taxonomy" id="1798325"/>
    <lineage>
        <taxon>Bacteria</taxon>
        <taxon>Candidatus Giovannoniibacteriota</taxon>
    </lineage>
</organism>
<gene>
    <name evidence="13" type="primary">ruvC</name>
    <name evidence="15" type="ORF">A2834_03020</name>
</gene>
<keyword evidence="11 13" id="KW-0234">DNA repair</keyword>
<comment type="catalytic activity">
    <reaction evidence="12 13">
        <text>Endonucleolytic cleavage at a junction such as a reciprocal single-stranded crossover between two homologous DNA duplexes (Holliday junction).</text>
        <dbReference type="EC" id="3.1.21.10"/>
    </reaction>
</comment>
<evidence type="ECO:0000256" key="5">
    <source>
        <dbReference type="ARBA" id="ARBA00022759"/>
    </source>
</evidence>
<keyword evidence="7 13" id="KW-0378">Hydrolase</keyword>
<dbReference type="CDD" id="cd16962">
    <property type="entry name" value="RuvC"/>
    <property type="match status" value="1"/>
</dbReference>
<dbReference type="InterPro" id="IPR012337">
    <property type="entry name" value="RNaseH-like_sf"/>
</dbReference>
<dbReference type="Gene3D" id="3.30.420.10">
    <property type="entry name" value="Ribonuclease H-like superfamily/Ribonuclease H"/>
    <property type="match status" value="1"/>
</dbReference>
<dbReference type="Proteomes" id="UP000179251">
    <property type="component" value="Unassembled WGS sequence"/>
</dbReference>
<dbReference type="GO" id="GO:0008821">
    <property type="term" value="F:crossover junction DNA endonuclease activity"/>
    <property type="evidence" value="ECO:0007669"/>
    <property type="project" value="UniProtKB-UniRule"/>
</dbReference>
<proteinExistence type="inferred from homology"/>
<dbReference type="GO" id="GO:0006281">
    <property type="term" value="P:DNA repair"/>
    <property type="evidence" value="ECO:0007669"/>
    <property type="project" value="UniProtKB-UniRule"/>
</dbReference>
<evidence type="ECO:0000256" key="6">
    <source>
        <dbReference type="ARBA" id="ARBA00022763"/>
    </source>
</evidence>
<evidence type="ECO:0000313" key="16">
    <source>
        <dbReference type="Proteomes" id="UP000179251"/>
    </source>
</evidence>
<keyword evidence="4 13" id="KW-0479">Metal-binding</keyword>
<feature type="binding site" evidence="13">
    <location>
        <position position="7"/>
    </location>
    <ligand>
        <name>Mg(2+)</name>
        <dbReference type="ChEBI" id="CHEBI:18420"/>
        <label>1</label>
    </ligand>
</feature>
<name>A0A1F5VJ79_9BACT</name>
<evidence type="ECO:0000256" key="13">
    <source>
        <dbReference type="HAMAP-Rule" id="MF_00034"/>
    </source>
</evidence>
<evidence type="ECO:0000256" key="8">
    <source>
        <dbReference type="ARBA" id="ARBA00022842"/>
    </source>
</evidence>
<keyword evidence="10 13" id="KW-0233">DNA recombination</keyword>
<dbReference type="HAMAP" id="MF_00034">
    <property type="entry name" value="RuvC"/>
    <property type="match status" value="1"/>
</dbReference>
<dbReference type="SUPFAM" id="SSF53098">
    <property type="entry name" value="Ribonuclease H-like"/>
    <property type="match status" value="1"/>
</dbReference>
<dbReference type="GO" id="GO:0005737">
    <property type="term" value="C:cytoplasm"/>
    <property type="evidence" value="ECO:0007669"/>
    <property type="project" value="UniProtKB-SubCell"/>
</dbReference>
<evidence type="ECO:0000256" key="12">
    <source>
        <dbReference type="ARBA" id="ARBA00029354"/>
    </source>
</evidence>
<dbReference type="GO" id="GO:0000287">
    <property type="term" value="F:magnesium ion binding"/>
    <property type="evidence" value="ECO:0007669"/>
    <property type="project" value="UniProtKB-UniRule"/>
</dbReference>
<dbReference type="PRINTS" id="PR00696">
    <property type="entry name" value="RSOLVASERUVC"/>
</dbReference>
<comment type="caution">
    <text evidence="15">The sequence shown here is derived from an EMBL/GenBank/DDBJ whole genome shotgun (WGS) entry which is preliminary data.</text>
</comment>
<dbReference type="NCBIfam" id="TIGR00228">
    <property type="entry name" value="ruvC"/>
    <property type="match status" value="1"/>
</dbReference>
<dbReference type="GO" id="GO:0048476">
    <property type="term" value="C:Holliday junction resolvase complex"/>
    <property type="evidence" value="ECO:0007669"/>
    <property type="project" value="UniProtKB-UniRule"/>
</dbReference>
<feature type="active site" evidence="13">
    <location>
        <position position="140"/>
    </location>
</feature>
<keyword evidence="5 13" id="KW-0255">Endonuclease</keyword>
<protein>
    <recommendedName>
        <fullName evidence="13 14">Crossover junction endodeoxyribonuclease RuvC</fullName>
        <ecNumber evidence="13 14">3.1.21.10</ecNumber>
    </recommendedName>
    <alternativeName>
        <fullName evidence="13">Holliday junction nuclease RuvC</fullName>
    </alternativeName>
    <alternativeName>
        <fullName evidence="13">Holliday junction resolvase RuvC</fullName>
    </alternativeName>
</protein>
<accession>A0A1F5VJ79</accession>
<evidence type="ECO:0000256" key="11">
    <source>
        <dbReference type="ARBA" id="ARBA00023204"/>
    </source>
</evidence>
<dbReference type="EC" id="3.1.21.10" evidence="13 14"/>
<dbReference type="GO" id="GO:0003677">
    <property type="term" value="F:DNA binding"/>
    <property type="evidence" value="ECO:0007669"/>
    <property type="project" value="UniProtKB-KW"/>
</dbReference>
<keyword evidence="6 13" id="KW-0227">DNA damage</keyword>
<keyword evidence="9 13" id="KW-0238">DNA-binding</keyword>
<feature type="active site" evidence="13">
    <location>
        <position position="67"/>
    </location>
</feature>
<evidence type="ECO:0000256" key="7">
    <source>
        <dbReference type="ARBA" id="ARBA00022801"/>
    </source>
</evidence>
<dbReference type="AlphaFoldDB" id="A0A1F5VJ79"/>
<comment type="similarity">
    <text evidence="1 13">Belongs to the RuvC family.</text>
</comment>
<keyword evidence="8 13" id="KW-0460">Magnesium</keyword>
<dbReference type="GO" id="GO:0006310">
    <property type="term" value="P:DNA recombination"/>
    <property type="evidence" value="ECO:0007669"/>
    <property type="project" value="UniProtKB-UniRule"/>
</dbReference>
<keyword evidence="3 13" id="KW-0540">Nuclease</keyword>
<evidence type="ECO:0000256" key="14">
    <source>
        <dbReference type="NCBIfam" id="TIGR00228"/>
    </source>
</evidence>
<evidence type="ECO:0000256" key="4">
    <source>
        <dbReference type="ARBA" id="ARBA00022723"/>
    </source>
</evidence>
<sequence length="153" mass="17001">MKILGIDPGIERLGWGLVEKSGSKFARIVSGVKQTSKNQRESERLWEIFEFLDDLIKKTKPDILSTEKLFFAKNVKTALIIGEVRGIILAAAEKHELPIKEFTPLAVKMAVCGYGRAGKESVANMIKIQLNLPKNKLLDDETDALALALTAFF</sequence>
<feature type="binding site" evidence="13">
    <location>
        <position position="140"/>
    </location>
    <ligand>
        <name>Mg(2+)</name>
        <dbReference type="ChEBI" id="CHEBI:18420"/>
        <label>1</label>
    </ligand>
</feature>
<dbReference type="PANTHER" id="PTHR30194:SF3">
    <property type="entry name" value="CROSSOVER JUNCTION ENDODEOXYRIBONUCLEASE RUVC"/>
    <property type="match status" value="1"/>
</dbReference>
<evidence type="ECO:0000313" key="15">
    <source>
        <dbReference type="EMBL" id="OGF63001.1"/>
    </source>
</evidence>
<evidence type="ECO:0000256" key="2">
    <source>
        <dbReference type="ARBA" id="ARBA00022490"/>
    </source>
</evidence>
<dbReference type="InterPro" id="IPR002176">
    <property type="entry name" value="X-over_junc_endoDNase_RuvC"/>
</dbReference>
<dbReference type="NCBIfam" id="NF000711">
    <property type="entry name" value="PRK00039.2-1"/>
    <property type="match status" value="1"/>
</dbReference>
<evidence type="ECO:0000256" key="3">
    <source>
        <dbReference type="ARBA" id="ARBA00022722"/>
    </source>
</evidence>
<comment type="cofactor">
    <cofactor evidence="13">
        <name>Mg(2+)</name>
        <dbReference type="ChEBI" id="CHEBI:18420"/>
    </cofactor>
    <text evidence="13">Binds 2 Mg(2+) ion per subunit.</text>
</comment>
<feature type="active site" evidence="13">
    <location>
        <position position="7"/>
    </location>
</feature>
<evidence type="ECO:0000256" key="9">
    <source>
        <dbReference type="ARBA" id="ARBA00023125"/>
    </source>
</evidence>
<evidence type="ECO:0000256" key="10">
    <source>
        <dbReference type="ARBA" id="ARBA00023172"/>
    </source>
</evidence>
<dbReference type="EMBL" id="MFHD01000009">
    <property type="protein sequence ID" value="OGF63001.1"/>
    <property type="molecule type" value="Genomic_DNA"/>
</dbReference>
<dbReference type="STRING" id="1798325.A2834_03020"/>
<feature type="binding site" evidence="13">
    <location>
        <position position="67"/>
    </location>
    <ligand>
        <name>Mg(2+)</name>
        <dbReference type="ChEBI" id="CHEBI:18420"/>
        <label>2</label>
    </ligand>
</feature>
<dbReference type="Pfam" id="PF02075">
    <property type="entry name" value="RuvC"/>
    <property type="match status" value="1"/>
</dbReference>